<dbReference type="Pfam" id="PF00581">
    <property type="entry name" value="Rhodanese"/>
    <property type="match status" value="2"/>
</dbReference>
<evidence type="ECO:0000259" key="2">
    <source>
        <dbReference type="PROSITE" id="PS50206"/>
    </source>
</evidence>
<dbReference type="Gene3D" id="3.40.250.10">
    <property type="entry name" value="Rhodanese-like domain"/>
    <property type="match status" value="2"/>
</dbReference>
<feature type="domain" description="Rhodanese" evidence="2">
    <location>
        <begin position="372"/>
        <end position="460"/>
    </location>
</feature>
<dbReference type="EMBL" id="CP124855">
    <property type="protein sequence ID" value="WHF53133.1"/>
    <property type="molecule type" value="Genomic_DNA"/>
</dbReference>
<dbReference type="Pfam" id="PF00753">
    <property type="entry name" value="Lactamase_B"/>
    <property type="match status" value="1"/>
</dbReference>
<dbReference type="CDD" id="cd07724">
    <property type="entry name" value="POD-like_MBL-fold"/>
    <property type="match status" value="1"/>
</dbReference>
<dbReference type="InterPro" id="IPR036866">
    <property type="entry name" value="RibonucZ/Hydroxyglut_hydro"/>
</dbReference>
<evidence type="ECO:0000313" key="4">
    <source>
        <dbReference type="Proteomes" id="UP001241656"/>
    </source>
</evidence>
<dbReference type="CDD" id="cd00158">
    <property type="entry name" value="RHOD"/>
    <property type="match status" value="2"/>
</dbReference>
<dbReference type="PROSITE" id="PS50206">
    <property type="entry name" value="RHODANESE_3"/>
    <property type="match status" value="2"/>
</dbReference>
<gene>
    <name evidence="3" type="ORF">QGN23_09365</name>
</gene>
<evidence type="ECO:0000313" key="3">
    <source>
        <dbReference type="EMBL" id="WHF53133.1"/>
    </source>
</evidence>
<proteinExistence type="predicted"/>
<dbReference type="InterPro" id="IPR001279">
    <property type="entry name" value="Metallo-B-lactamas"/>
</dbReference>
<dbReference type="InterPro" id="IPR051682">
    <property type="entry name" value="Mito_Persulfide_Diox"/>
</dbReference>
<dbReference type="SMART" id="SM00849">
    <property type="entry name" value="Lactamase_B"/>
    <property type="match status" value="1"/>
</dbReference>
<dbReference type="SUPFAM" id="SSF52821">
    <property type="entry name" value="Rhodanese/Cell cycle control phosphatase"/>
    <property type="match status" value="2"/>
</dbReference>
<organism evidence="3 4">
    <name type="scientific">Chryseobacterium gotjawalense</name>
    <dbReference type="NCBI Taxonomy" id="3042315"/>
    <lineage>
        <taxon>Bacteria</taxon>
        <taxon>Pseudomonadati</taxon>
        <taxon>Bacteroidota</taxon>
        <taxon>Flavobacteriia</taxon>
        <taxon>Flavobacteriales</taxon>
        <taxon>Weeksellaceae</taxon>
        <taxon>Chryseobacterium group</taxon>
        <taxon>Chryseobacterium</taxon>
    </lineage>
</organism>
<accession>A0ABY8RIA0</accession>
<keyword evidence="1" id="KW-0479">Metal-binding</keyword>
<dbReference type="SMART" id="SM00450">
    <property type="entry name" value="RHOD"/>
    <property type="match status" value="2"/>
</dbReference>
<evidence type="ECO:0000256" key="1">
    <source>
        <dbReference type="ARBA" id="ARBA00022723"/>
    </source>
</evidence>
<protein>
    <submittedName>
        <fullName evidence="3">MBL fold metallo-hydrolase</fullName>
    </submittedName>
</protein>
<dbReference type="InterPro" id="IPR001763">
    <property type="entry name" value="Rhodanese-like_dom"/>
</dbReference>
<keyword evidence="4" id="KW-1185">Reference proteome</keyword>
<dbReference type="RefSeq" id="WP_282906383.1">
    <property type="nucleotide sequence ID" value="NZ_CP124855.1"/>
</dbReference>
<name>A0ABY8RIA0_9FLAO</name>
<reference evidence="3 4" key="1">
    <citation type="submission" date="2023-05" db="EMBL/GenBank/DDBJ databases">
        <title>Genomic insight into Chryseobacterium sp. wdc7 isolated forest soil (Gotjawal).</title>
        <authorList>
            <person name="Park S.-J."/>
        </authorList>
    </citation>
    <scope>NUCLEOTIDE SEQUENCE [LARGE SCALE GENOMIC DNA]</scope>
    <source>
        <strain evidence="4">wdc7</strain>
    </source>
</reference>
<dbReference type="InterPro" id="IPR036873">
    <property type="entry name" value="Rhodanese-like_dom_sf"/>
</dbReference>
<dbReference type="PANTHER" id="PTHR43084:SF1">
    <property type="entry name" value="PERSULFIDE DIOXYGENASE ETHE1, MITOCHONDRIAL"/>
    <property type="match status" value="1"/>
</dbReference>
<sequence length="469" mass="51856">MKIEQIYTGCLAQGAYYIVSENEAAIIDPLRETKPYTDRLEKDEVKLKYIFETHFHADFVSGHVDLSRKTGAPIVYGPTANPDFDAIIAEDGQIFEIGKIKIKVLHTPGHTMESSTYLLIDENGKETAIFSGDTLFLGDVGRPDLAQKAASMTQEELAGILYDSLQNKIMPLSDDITVYPAHGAGSACGKNMQKETVDTLGNQKKTNYALNQPNKESFVREVLDGLSAPPKYFGMNVALNKGGYEDFDVILKKGSHPVSAQDFEAVAEDSGALILDTRNAAGFHKGFVPNSINIGLQGDFAPWVGAMIYDVKQPLLLVTDLGAEEEAITRLSRVGFDNVIGYLKGGFESWKNSGKEIDQVNRISVQTFSEKFKEDAKIIDVRNETEYAAEHVNEAYSRPLVDINEWASTLDKEEHFFLHCAGGYRSMIAASILNSRGIRNFTEIEGGFNKIKETNVPTSNFVCQTKTFK</sequence>
<feature type="domain" description="Rhodanese" evidence="2">
    <location>
        <begin position="268"/>
        <end position="359"/>
    </location>
</feature>
<dbReference type="SUPFAM" id="SSF56281">
    <property type="entry name" value="Metallo-hydrolase/oxidoreductase"/>
    <property type="match status" value="1"/>
</dbReference>
<dbReference type="PANTHER" id="PTHR43084">
    <property type="entry name" value="PERSULFIDE DIOXYGENASE ETHE1"/>
    <property type="match status" value="1"/>
</dbReference>
<dbReference type="Proteomes" id="UP001241656">
    <property type="component" value="Chromosome"/>
</dbReference>
<dbReference type="InterPro" id="IPR044528">
    <property type="entry name" value="POD-like_MBL-fold"/>
</dbReference>
<dbReference type="Gene3D" id="3.60.15.10">
    <property type="entry name" value="Ribonuclease Z/Hydroxyacylglutathione hydrolase-like"/>
    <property type="match status" value="1"/>
</dbReference>